<evidence type="ECO:0000259" key="1">
    <source>
        <dbReference type="Pfam" id="PF01266"/>
    </source>
</evidence>
<name>A0A852SHP8_9MICO</name>
<evidence type="ECO:0000313" key="3">
    <source>
        <dbReference type="Proteomes" id="UP000549913"/>
    </source>
</evidence>
<dbReference type="InterPro" id="IPR006076">
    <property type="entry name" value="FAD-dep_OxRdtase"/>
</dbReference>
<comment type="caution">
    <text evidence="2">The sequence shown here is derived from an EMBL/GenBank/DDBJ whole genome shotgun (WGS) entry which is preliminary data.</text>
</comment>
<dbReference type="Gene3D" id="3.50.50.60">
    <property type="entry name" value="FAD/NAD(P)-binding domain"/>
    <property type="match status" value="1"/>
</dbReference>
<sequence length="474" mass="51357">MTRPLPAYSHVRRTDPAMLRESLRDASTTPFWLDSPGAPDPEPPLEGATTAQLGVVGGGYCGLWTALRAKERDPAADVVLLEGRRIGWAASGRNGGFCESSLTHGSENGERHFARELDVLDRLAAENFAELAATLERHGIDAEYEETGVLVAATEPHQVEGLRASVAGDDVYLDRAELDARSLPAVYRAAVQKHAGYAYVNPAKLAWGLKAACLALGVRVFEGTPALGLHDLDDRVRVSTPAGAVTADRVALATNGFPSLLKRTRLYTVPIYDYVLMTEPLSPAQLAGIGWEGRHGVTDSSRQFHYSRKSADDRILFGGFDAIYHPGRRIRPAQDQREETFEALADHFFTTYPSLAGIRFTHKWGGMIDMSTKLVAFHGRALGGKAAYSAGYTGLGVAATRFGADTMLDLLSGEDSERTRLSMARRKPVPVPPEPFATPLIELMRRAVVRSDERGGKDGPLLKLADAFGVGFDS</sequence>
<accession>A0A852SHP8</accession>
<proteinExistence type="predicted"/>
<dbReference type="GO" id="GO:0005737">
    <property type="term" value="C:cytoplasm"/>
    <property type="evidence" value="ECO:0007669"/>
    <property type="project" value="TreeGrafter"/>
</dbReference>
<keyword evidence="3" id="KW-1185">Reference proteome</keyword>
<feature type="domain" description="FAD dependent oxidoreductase" evidence="1">
    <location>
        <begin position="55"/>
        <end position="403"/>
    </location>
</feature>
<dbReference type="Proteomes" id="UP000549913">
    <property type="component" value="Unassembled WGS sequence"/>
</dbReference>
<dbReference type="AlphaFoldDB" id="A0A852SHP8"/>
<dbReference type="EMBL" id="JACCBM010000001">
    <property type="protein sequence ID" value="NYD69184.1"/>
    <property type="molecule type" value="Genomic_DNA"/>
</dbReference>
<dbReference type="PANTHER" id="PTHR13847">
    <property type="entry name" value="SARCOSINE DEHYDROGENASE-RELATED"/>
    <property type="match status" value="1"/>
</dbReference>
<dbReference type="InterPro" id="IPR036188">
    <property type="entry name" value="FAD/NAD-bd_sf"/>
</dbReference>
<dbReference type="PANTHER" id="PTHR13847:SF281">
    <property type="entry name" value="FAD DEPENDENT OXIDOREDUCTASE DOMAIN-CONTAINING PROTEIN"/>
    <property type="match status" value="1"/>
</dbReference>
<reference evidence="2 3" key="1">
    <citation type="submission" date="2020-07" db="EMBL/GenBank/DDBJ databases">
        <title>Sequencing the genomes of 1000 actinobacteria strains.</title>
        <authorList>
            <person name="Klenk H.-P."/>
        </authorList>
    </citation>
    <scope>NUCLEOTIDE SEQUENCE [LARGE SCALE GENOMIC DNA]</scope>
    <source>
        <strain evidence="2 3">DSM 26474</strain>
    </source>
</reference>
<dbReference type="RefSeq" id="WP_218869950.1">
    <property type="nucleotide sequence ID" value="NZ_BSEW01000001.1"/>
</dbReference>
<dbReference type="SUPFAM" id="SSF51905">
    <property type="entry name" value="FAD/NAD(P)-binding domain"/>
    <property type="match status" value="1"/>
</dbReference>
<protein>
    <submittedName>
        <fullName evidence="2">Glycine/D-amino acid oxidase-like deaminating enzyme</fullName>
    </submittedName>
</protein>
<gene>
    <name evidence="2" type="ORF">BJ984_000342</name>
</gene>
<organism evidence="2 3">
    <name type="scientific">Herbiconiux flava</name>
    <dbReference type="NCBI Taxonomy" id="881268"/>
    <lineage>
        <taxon>Bacteria</taxon>
        <taxon>Bacillati</taxon>
        <taxon>Actinomycetota</taxon>
        <taxon>Actinomycetes</taxon>
        <taxon>Micrococcales</taxon>
        <taxon>Microbacteriaceae</taxon>
        <taxon>Herbiconiux</taxon>
    </lineage>
</organism>
<evidence type="ECO:0000313" key="2">
    <source>
        <dbReference type="EMBL" id="NYD69184.1"/>
    </source>
</evidence>
<dbReference type="Pfam" id="PF01266">
    <property type="entry name" value="DAO"/>
    <property type="match status" value="1"/>
</dbReference>
<dbReference type="Gene3D" id="3.30.9.10">
    <property type="entry name" value="D-Amino Acid Oxidase, subunit A, domain 2"/>
    <property type="match status" value="1"/>
</dbReference>